<reference evidence="2 3" key="1">
    <citation type="journal article" date="2012" name="Genome Biol.">
        <title>Genome and low-iron response of an oceanic diatom adapted to chronic iron limitation.</title>
        <authorList>
            <person name="Lommer M."/>
            <person name="Specht M."/>
            <person name="Roy A.S."/>
            <person name="Kraemer L."/>
            <person name="Andreson R."/>
            <person name="Gutowska M.A."/>
            <person name="Wolf J."/>
            <person name="Bergner S.V."/>
            <person name="Schilhabel M.B."/>
            <person name="Klostermeier U.C."/>
            <person name="Beiko R.G."/>
            <person name="Rosenstiel P."/>
            <person name="Hippler M."/>
            <person name="Laroche J."/>
        </authorList>
    </citation>
    <scope>NUCLEOTIDE SEQUENCE [LARGE SCALE GENOMIC DNA]</scope>
    <source>
        <strain evidence="2 3">CCMP1005</strain>
    </source>
</reference>
<protein>
    <recommendedName>
        <fullName evidence="4">F-box domain-containing protein</fullName>
    </recommendedName>
</protein>
<dbReference type="InterPro" id="IPR013320">
    <property type="entry name" value="ConA-like_dom_sf"/>
</dbReference>
<organism evidence="2 3">
    <name type="scientific">Thalassiosira oceanica</name>
    <name type="common">Marine diatom</name>
    <dbReference type="NCBI Taxonomy" id="159749"/>
    <lineage>
        <taxon>Eukaryota</taxon>
        <taxon>Sar</taxon>
        <taxon>Stramenopiles</taxon>
        <taxon>Ochrophyta</taxon>
        <taxon>Bacillariophyta</taxon>
        <taxon>Coscinodiscophyceae</taxon>
        <taxon>Thalassiosirophycidae</taxon>
        <taxon>Thalassiosirales</taxon>
        <taxon>Thalassiosiraceae</taxon>
        <taxon>Thalassiosira</taxon>
    </lineage>
</organism>
<keyword evidence="1" id="KW-0175">Coiled coil</keyword>
<evidence type="ECO:0000313" key="2">
    <source>
        <dbReference type="EMBL" id="EJK73544.1"/>
    </source>
</evidence>
<keyword evidence="3" id="KW-1185">Reference proteome</keyword>
<gene>
    <name evidence="2" type="ORF">THAOC_04824</name>
</gene>
<proteinExistence type="predicted"/>
<feature type="coiled-coil region" evidence="1">
    <location>
        <begin position="22"/>
        <end position="56"/>
    </location>
</feature>
<dbReference type="InterPro" id="IPR043136">
    <property type="entry name" value="B30.2/SPRY_sf"/>
</dbReference>
<dbReference type="Gene3D" id="1.20.5.170">
    <property type="match status" value="1"/>
</dbReference>
<dbReference type="OrthoDB" id="2967263at2759"/>
<comment type="caution">
    <text evidence="2">The sequence shown here is derived from an EMBL/GenBank/DDBJ whole genome shotgun (WGS) entry which is preliminary data.</text>
</comment>
<evidence type="ECO:0000256" key="1">
    <source>
        <dbReference type="SAM" id="Coils"/>
    </source>
</evidence>
<evidence type="ECO:0008006" key="4">
    <source>
        <dbReference type="Google" id="ProtNLM"/>
    </source>
</evidence>
<dbReference type="Proteomes" id="UP000266841">
    <property type="component" value="Unassembled WGS sequence"/>
</dbReference>
<evidence type="ECO:0000313" key="3">
    <source>
        <dbReference type="Proteomes" id="UP000266841"/>
    </source>
</evidence>
<accession>K0T8Y3</accession>
<dbReference type="Gene3D" id="2.60.120.920">
    <property type="match status" value="1"/>
</dbReference>
<dbReference type="EMBL" id="AGNL01004414">
    <property type="protein sequence ID" value="EJK73544.1"/>
    <property type="molecule type" value="Genomic_DNA"/>
</dbReference>
<dbReference type="SUPFAM" id="SSF49899">
    <property type="entry name" value="Concanavalin A-like lectins/glucanases"/>
    <property type="match status" value="1"/>
</dbReference>
<sequence length="374" mass="41877">MADDNGAKRLETTQDGDAIAEVAELRDTVAELRRRLAELESEIEKLRSDNAQLRRSRPPEVPEGVRQLEGNHEVLPAVVEVAVTVTVDLSRLDTGLITHITSFLGTSRELLNLALTCKSFGWLQPMSTLNWSLVEEVARRVVYSRATDAEMCCLPHYAIGTATWLAILHRHEHLLDFDVLLGGFIEHRNGDKTTVYSARDEDYSVAVSSGYVMTSGVHYAEFQITGSLTFIGIVRPMPGLDASDYQEEDFGFVGISRFYPDFLAQRSDEWGDGNVHACEYNFLDGQKSWTNWETGHSEWEDWEEMEDFESCDTMGMLLNLDEGTLTVYKNNRRLGVMKDGLSGPYCWYAGVCQDGDKVAISKARIPTTAPSSPN</sequence>
<dbReference type="AlphaFoldDB" id="K0T8Y3"/>
<name>K0T8Y3_THAOC</name>